<dbReference type="InterPro" id="IPR036250">
    <property type="entry name" value="AcylCo_DH-like_C"/>
</dbReference>
<dbReference type="EMBL" id="AZYO01000003">
    <property type="protein sequence ID" value="KOS57723.1"/>
    <property type="molecule type" value="Genomic_DNA"/>
</dbReference>
<comment type="caution">
    <text evidence="3">The sequence shown here is derived from an EMBL/GenBank/DDBJ whole genome shotgun (WGS) entry which is preliminary data.</text>
</comment>
<evidence type="ECO:0000313" key="3">
    <source>
        <dbReference type="EMBL" id="KOS57723.1"/>
    </source>
</evidence>
<evidence type="ECO:0000259" key="2">
    <source>
        <dbReference type="Pfam" id="PF08028"/>
    </source>
</evidence>
<dbReference type="AlphaFoldDB" id="A0A0M9WQF7"/>
<evidence type="ECO:0000256" key="1">
    <source>
        <dbReference type="ARBA" id="ARBA00023002"/>
    </source>
</evidence>
<dbReference type="InterPro" id="IPR013107">
    <property type="entry name" value="Acyl-CoA_DH_C"/>
</dbReference>
<organism evidence="3 4">
    <name type="scientific">Rhodococcus rhodochrous KG-21</name>
    <dbReference type="NCBI Taxonomy" id="1441923"/>
    <lineage>
        <taxon>Bacteria</taxon>
        <taxon>Bacillati</taxon>
        <taxon>Actinomycetota</taxon>
        <taxon>Actinomycetes</taxon>
        <taxon>Mycobacteriales</taxon>
        <taxon>Nocardiaceae</taxon>
        <taxon>Rhodococcus</taxon>
    </lineage>
</organism>
<dbReference type="InterPro" id="IPR009100">
    <property type="entry name" value="AcylCoA_DH/oxidase_NM_dom_sf"/>
</dbReference>
<sequence>MGQVLDNIIQYADEIRAEGAEGDKLMRLTDSNAKRLRDAGAIRMLQPKKYGGLEVHPREFAETAMAIGAMDGATGWVTGIVGVHPWELAFFDTKAQDEVWGEDPDMWMASPYAPMGVAVPTDGGYILNGRWSFSSGTDHCGWVMIGAAVGDKDGNRLMPPKVLHVLLPRSDYEIDQESWNVVGLRGTGSKDLIVENAFIPAYRTLDAAKVFDGTAPKEAGLSQTLYNFPFSCIFPLGITSSLIGIAEGALQCHIAAQKERVAITGVPIKEDPHVLFAIGEAAAEIAASRAAILDTVDRFWDKTEKGQEVTFEDRAIGRRTQTAAAWRAVRAVDEIFARAGGGALQLNTPMQRFWRDAHAGLTHAIHVPGSIFYASALSQLGGEPQGVHRSMI</sequence>
<dbReference type="InterPro" id="IPR046373">
    <property type="entry name" value="Acyl-CoA_Oxase/DH_mid-dom_sf"/>
</dbReference>
<dbReference type="GO" id="GO:0033539">
    <property type="term" value="P:fatty acid beta-oxidation using acyl-CoA dehydrogenase"/>
    <property type="evidence" value="ECO:0007669"/>
    <property type="project" value="TreeGrafter"/>
</dbReference>
<dbReference type="GO" id="GO:0003995">
    <property type="term" value="F:acyl-CoA dehydrogenase activity"/>
    <property type="evidence" value="ECO:0007669"/>
    <property type="project" value="TreeGrafter"/>
</dbReference>
<dbReference type="GO" id="GO:0016712">
    <property type="term" value="F:oxidoreductase activity, acting on paired donors, with incorporation or reduction of molecular oxygen, reduced flavin or flavoprotein as one donor, and incorporation of one atom of oxygen"/>
    <property type="evidence" value="ECO:0007669"/>
    <property type="project" value="TreeGrafter"/>
</dbReference>
<dbReference type="SUPFAM" id="SSF47203">
    <property type="entry name" value="Acyl-CoA dehydrogenase C-terminal domain-like"/>
    <property type="match status" value="1"/>
</dbReference>
<dbReference type="PATRIC" id="fig|1441923.3.peg.630"/>
<dbReference type="Proteomes" id="UP000037712">
    <property type="component" value="Unassembled WGS sequence"/>
</dbReference>
<dbReference type="PANTHER" id="PTHR48083:SF19">
    <property type="entry name" value="FLAVIN-DEPENDENT MONOOXYGENASE, OXYGENASE SUBUNIT HSAA"/>
    <property type="match status" value="1"/>
</dbReference>
<dbReference type="GO" id="GO:0005737">
    <property type="term" value="C:cytoplasm"/>
    <property type="evidence" value="ECO:0007669"/>
    <property type="project" value="TreeGrafter"/>
</dbReference>
<evidence type="ECO:0000313" key="4">
    <source>
        <dbReference type="Proteomes" id="UP000037712"/>
    </source>
</evidence>
<gene>
    <name evidence="3" type="ORF">Z051_02910</name>
</gene>
<dbReference type="Pfam" id="PF08028">
    <property type="entry name" value="Acyl-CoA_dh_2"/>
    <property type="match status" value="1"/>
</dbReference>
<proteinExistence type="predicted"/>
<dbReference type="PANTHER" id="PTHR48083">
    <property type="entry name" value="MEDIUM-CHAIN SPECIFIC ACYL-COA DEHYDROGENASE, MITOCHONDRIAL-RELATED"/>
    <property type="match status" value="1"/>
</dbReference>
<keyword evidence="1" id="KW-0560">Oxidoreductase</keyword>
<dbReference type="Gene3D" id="1.10.540.10">
    <property type="entry name" value="Acyl-CoA dehydrogenase/oxidase, N-terminal domain"/>
    <property type="match status" value="1"/>
</dbReference>
<reference evidence="3 4" key="1">
    <citation type="journal article" date="2015" name="Genome Announc.">
        <title>Draft Genome Sequence of Rhodococcus rhodochrous Strain KG-21, a Soil Isolate from Oil Fields of Krishna-Godavari Basin, India.</title>
        <authorList>
            <person name="Dawar C."/>
            <person name="Aggarwal R.K."/>
        </authorList>
    </citation>
    <scope>NUCLEOTIDE SEQUENCE [LARGE SCALE GENOMIC DNA]</scope>
    <source>
        <strain evidence="3 4">KG-21</strain>
    </source>
</reference>
<accession>A0A0M9WQF7</accession>
<dbReference type="SUPFAM" id="SSF56645">
    <property type="entry name" value="Acyl-CoA dehydrogenase NM domain-like"/>
    <property type="match status" value="1"/>
</dbReference>
<reference evidence="4" key="2">
    <citation type="submission" date="2015-01" db="EMBL/GenBank/DDBJ databases">
        <title>Draft genome sequence of potential hydrocarbon metabolising strain of Rhodococcus rhodochrous.</title>
        <authorList>
            <person name="Aggarwal R.K."/>
            <person name="Dawar C."/>
        </authorList>
    </citation>
    <scope>NUCLEOTIDE SEQUENCE [LARGE SCALE GENOMIC DNA]</scope>
    <source>
        <strain evidence="4">KG-21</strain>
    </source>
</reference>
<dbReference type="InterPro" id="IPR037069">
    <property type="entry name" value="AcylCoA_DH/ox_N_sf"/>
</dbReference>
<name>A0A0M9WQF7_RHORH</name>
<dbReference type="PIRSF" id="PIRSF016578">
    <property type="entry name" value="HsaA"/>
    <property type="match status" value="1"/>
</dbReference>
<feature type="domain" description="Acyl-CoA dehydrogenase C-terminal" evidence="2">
    <location>
        <begin position="237"/>
        <end position="367"/>
    </location>
</feature>
<protein>
    <submittedName>
        <fullName evidence="3">Hydroxylase</fullName>
    </submittedName>
</protein>
<dbReference type="Gene3D" id="2.40.110.10">
    <property type="entry name" value="Butyryl-CoA Dehydrogenase, subunit A, domain 2"/>
    <property type="match status" value="1"/>
</dbReference>
<dbReference type="InterPro" id="IPR050741">
    <property type="entry name" value="Acyl-CoA_dehydrogenase"/>
</dbReference>
<dbReference type="Gene3D" id="1.20.140.10">
    <property type="entry name" value="Butyryl-CoA Dehydrogenase, subunit A, domain 3"/>
    <property type="match status" value="1"/>
</dbReference>
<dbReference type="GO" id="GO:0050660">
    <property type="term" value="F:flavin adenine dinucleotide binding"/>
    <property type="evidence" value="ECO:0007669"/>
    <property type="project" value="InterPro"/>
</dbReference>
<dbReference type="RefSeq" id="WP_003934757.1">
    <property type="nucleotide sequence ID" value="NZ_AZYO01000003.1"/>
</dbReference>